<sequence>MGDIKYTVNSADEFYERLVGKCCWSIIAGPGTGSMVSFYFGGKIRRERPLKNSTLSLEQRQFDGEFVIFVKHSEWNVLHENEIICTSNDNNEKNGKMLYGLNILVGKSIVFARITNEYGGLNLEFSENWFLNLIGIENNTDLDSYSLFHSGKLIPNIVKKNENH</sequence>
<evidence type="ECO:0000313" key="2">
    <source>
        <dbReference type="Proteomes" id="UP000468717"/>
    </source>
</evidence>
<accession>A0A6I1HYN8</accession>
<dbReference type="AlphaFoldDB" id="A0A6I1HYN8"/>
<comment type="caution">
    <text evidence="1">The sequence shown here is derived from an EMBL/GenBank/DDBJ whole genome shotgun (WGS) entry which is preliminary data.</text>
</comment>
<evidence type="ECO:0000313" key="1">
    <source>
        <dbReference type="EMBL" id="KAB8063725.1"/>
    </source>
</evidence>
<gene>
    <name evidence="1" type="ORF">GCN75_16890</name>
</gene>
<name>A0A6I1HYN8_9BURK</name>
<protein>
    <submittedName>
        <fullName evidence="1">Uncharacterized protein</fullName>
    </submittedName>
</protein>
<dbReference type="Proteomes" id="UP000468717">
    <property type="component" value="Unassembled WGS sequence"/>
</dbReference>
<proteinExistence type="predicted"/>
<reference evidence="1 2" key="1">
    <citation type="submission" date="2019-10" db="EMBL/GenBank/DDBJ databases">
        <title>Three novel species isolated from a subtropical stream in China.</title>
        <authorList>
            <person name="Lu H."/>
        </authorList>
    </citation>
    <scope>NUCLEOTIDE SEQUENCE [LARGE SCALE GENOMIC DNA]</scope>
    <source>
        <strain evidence="1 2">FT13W</strain>
    </source>
</reference>
<keyword evidence="2" id="KW-1185">Reference proteome</keyword>
<dbReference type="RefSeq" id="WP_152283497.1">
    <property type="nucleotide sequence ID" value="NZ_WFLI01000019.1"/>
</dbReference>
<organism evidence="1 2">
    <name type="scientific">Janthinobacterium violaceinigrum</name>
    <dbReference type="NCBI Taxonomy" id="2654252"/>
    <lineage>
        <taxon>Bacteria</taxon>
        <taxon>Pseudomonadati</taxon>
        <taxon>Pseudomonadota</taxon>
        <taxon>Betaproteobacteria</taxon>
        <taxon>Burkholderiales</taxon>
        <taxon>Oxalobacteraceae</taxon>
        <taxon>Janthinobacterium</taxon>
    </lineage>
</organism>
<dbReference type="EMBL" id="WFLI01000019">
    <property type="protein sequence ID" value="KAB8063725.1"/>
    <property type="molecule type" value="Genomic_DNA"/>
</dbReference>